<protein>
    <submittedName>
        <fullName evidence="1">C6 zinc finger-domain-containing protein</fullName>
    </submittedName>
</protein>
<evidence type="ECO:0000313" key="1">
    <source>
        <dbReference type="EMBL" id="GFF15414.1"/>
    </source>
</evidence>
<dbReference type="SMART" id="SM00066">
    <property type="entry name" value="GAL4"/>
    <property type="match status" value="1"/>
</dbReference>
<dbReference type="SUPFAM" id="SSF57701">
    <property type="entry name" value="Zn2/Cys6 DNA-binding domain"/>
    <property type="match status" value="1"/>
</dbReference>
<name>A0A5M3YTH9_ASPTE</name>
<dbReference type="PANTHER" id="PTHR47840">
    <property type="entry name" value="ZN(II)2CYS6 TRANSCRIPTION FACTOR (EUROFUNG)-RELATED"/>
    <property type="match status" value="1"/>
</dbReference>
<dbReference type="InterPro" id="IPR001138">
    <property type="entry name" value="Zn2Cys6_DnaBD"/>
</dbReference>
<dbReference type="GO" id="GO:0000981">
    <property type="term" value="F:DNA-binding transcription factor activity, RNA polymerase II-specific"/>
    <property type="evidence" value="ECO:0007669"/>
    <property type="project" value="InterPro"/>
</dbReference>
<dbReference type="VEuPathDB" id="FungiDB:ATEG_04564"/>
<dbReference type="PROSITE" id="PS00463">
    <property type="entry name" value="ZN2_CY6_FUNGAL_1"/>
    <property type="match status" value="1"/>
</dbReference>
<sequence>MSVSHVAPSYDAYSQAKRRKVRKGTHSCWECKRRKMKCIFDPRIASASCISCRRRGSPCISQEFPEDLADVPMRVETSISDGTPSDGRTRAPMPSERTGLSVLTPLSADVQFSRHHQSPEARLF</sequence>
<dbReference type="Pfam" id="PF00172">
    <property type="entry name" value="Zn_clus"/>
    <property type="match status" value="1"/>
</dbReference>
<dbReference type="Proteomes" id="UP000452235">
    <property type="component" value="Unassembled WGS sequence"/>
</dbReference>
<dbReference type="EMBL" id="BLJY01000004">
    <property type="protein sequence ID" value="GFF15414.1"/>
    <property type="molecule type" value="Genomic_DNA"/>
</dbReference>
<dbReference type="PANTHER" id="PTHR47840:SF1">
    <property type="entry name" value="ZN(II)2CYS6 TRANSCRIPTION FACTOR (EUROFUNG)"/>
    <property type="match status" value="1"/>
</dbReference>
<evidence type="ECO:0000313" key="2">
    <source>
        <dbReference type="Proteomes" id="UP000452235"/>
    </source>
</evidence>
<dbReference type="AlphaFoldDB" id="A0A5M3YTH9"/>
<dbReference type="Gene3D" id="4.10.240.10">
    <property type="entry name" value="Zn(2)-C6 fungal-type DNA-binding domain"/>
    <property type="match status" value="1"/>
</dbReference>
<comment type="caution">
    <text evidence="1">The sequence shown here is derived from an EMBL/GenBank/DDBJ whole genome shotgun (WGS) entry which is preliminary data.</text>
</comment>
<gene>
    <name evidence="1" type="ORF">ATEIFO6365_0004053300</name>
</gene>
<dbReference type="InterPro" id="IPR036864">
    <property type="entry name" value="Zn2-C6_fun-type_DNA-bd_sf"/>
</dbReference>
<dbReference type="GO" id="GO:0009893">
    <property type="term" value="P:positive regulation of metabolic process"/>
    <property type="evidence" value="ECO:0007669"/>
    <property type="project" value="UniProtKB-ARBA"/>
</dbReference>
<organism evidence="1 2">
    <name type="scientific">Aspergillus terreus</name>
    <dbReference type="NCBI Taxonomy" id="33178"/>
    <lineage>
        <taxon>Eukaryota</taxon>
        <taxon>Fungi</taxon>
        <taxon>Dikarya</taxon>
        <taxon>Ascomycota</taxon>
        <taxon>Pezizomycotina</taxon>
        <taxon>Eurotiomycetes</taxon>
        <taxon>Eurotiomycetidae</taxon>
        <taxon>Eurotiales</taxon>
        <taxon>Aspergillaceae</taxon>
        <taxon>Aspergillus</taxon>
        <taxon>Aspergillus subgen. Circumdati</taxon>
    </lineage>
</organism>
<proteinExistence type="predicted"/>
<dbReference type="OrthoDB" id="5392779at2759"/>
<keyword evidence="2" id="KW-1185">Reference proteome</keyword>
<reference evidence="1 2" key="1">
    <citation type="submission" date="2020-01" db="EMBL/GenBank/DDBJ databases">
        <title>Aspergillus terreus IFO 6365 whole genome shotgun sequence.</title>
        <authorList>
            <person name="Kanamasa S."/>
            <person name="Takahashi H."/>
        </authorList>
    </citation>
    <scope>NUCLEOTIDE SEQUENCE [LARGE SCALE GENOMIC DNA]</scope>
    <source>
        <strain evidence="1 2">IFO 6365</strain>
    </source>
</reference>
<accession>A0A5M3YTH9</accession>
<dbReference type="GO" id="GO:0008270">
    <property type="term" value="F:zinc ion binding"/>
    <property type="evidence" value="ECO:0007669"/>
    <property type="project" value="InterPro"/>
</dbReference>
<dbReference type="CDD" id="cd00067">
    <property type="entry name" value="GAL4"/>
    <property type="match status" value="1"/>
</dbReference>